<dbReference type="AlphaFoldDB" id="A0A2S0VUK6"/>
<name>A0A2S0VUK6_9ALTE</name>
<protein>
    <submittedName>
        <fullName evidence="1">Uncharacterized protein</fullName>
    </submittedName>
</protein>
<reference evidence="1 2" key="1">
    <citation type="submission" date="2018-01" db="EMBL/GenBank/DDBJ databases">
        <title>Genome sequence of a Cantenovulum-like bacteria.</title>
        <authorList>
            <person name="Tan W.R."/>
            <person name="Lau N.-S."/>
            <person name="Go F."/>
            <person name="Amirul A.-A.A."/>
        </authorList>
    </citation>
    <scope>NUCLEOTIDE SEQUENCE [LARGE SCALE GENOMIC DNA]</scope>
    <source>
        <strain evidence="1 2">CCB-QB4</strain>
    </source>
</reference>
<dbReference type="RefSeq" id="WP_108603973.1">
    <property type="nucleotide sequence ID" value="NZ_CP026604.1"/>
</dbReference>
<dbReference type="KEGG" id="cate:C2869_16405"/>
<gene>
    <name evidence="1" type="ORF">C2869_16405</name>
</gene>
<sequence>MPVIQIKSLPIAEEMDISDTCLKISEAFALKSKLKIEHVSVTWQYLPLGAYADSGLKAHYQPDDSHPIIVSFLTPDFHQTTEISKMLIYLAQIISQHTAIRLENIFIQHAAVKSGHVFDKGRVVNW</sequence>
<evidence type="ECO:0000313" key="2">
    <source>
        <dbReference type="Proteomes" id="UP000244441"/>
    </source>
</evidence>
<dbReference type="Proteomes" id="UP000244441">
    <property type="component" value="Chromosome"/>
</dbReference>
<accession>A0A2S0VUK6</accession>
<dbReference type="EMBL" id="CP026604">
    <property type="protein sequence ID" value="AWB67907.1"/>
    <property type="molecule type" value="Genomic_DNA"/>
</dbReference>
<proteinExistence type="predicted"/>
<dbReference type="OrthoDB" id="5815263at2"/>
<evidence type="ECO:0000313" key="1">
    <source>
        <dbReference type="EMBL" id="AWB67907.1"/>
    </source>
</evidence>
<organism evidence="1 2">
    <name type="scientific">Saccharobesus litoralis</name>
    <dbReference type="NCBI Taxonomy" id="2172099"/>
    <lineage>
        <taxon>Bacteria</taxon>
        <taxon>Pseudomonadati</taxon>
        <taxon>Pseudomonadota</taxon>
        <taxon>Gammaproteobacteria</taxon>
        <taxon>Alteromonadales</taxon>
        <taxon>Alteromonadaceae</taxon>
        <taxon>Saccharobesus</taxon>
    </lineage>
</organism>
<keyword evidence="2" id="KW-1185">Reference proteome</keyword>